<comment type="cofactor">
    <cofactor evidence="1">
        <name>Mn(2+)</name>
        <dbReference type="ChEBI" id="CHEBI:29035"/>
    </cofactor>
</comment>
<evidence type="ECO:0000256" key="5">
    <source>
        <dbReference type="ARBA" id="ARBA00022842"/>
    </source>
</evidence>
<evidence type="ECO:0000259" key="7">
    <source>
        <dbReference type="PROSITE" id="PS51462"/>
    </source>
</evidence>
<dbReference type="PANTHER" id="PTHR12992">
    <property type="entry name" value="NUDIX HYDROLASE"/>
    <property type="match status" value="1"/>
</dbReference>
<feature type="domain" description="Nudix hydrolase" evidence="7">
    <location>
        <begin position="37"/>
        <end position="175"/>
    </location>
</feature>
<dbReference type="InterPro" id="IPR045121">
    <property type="entry name" value="CoAse"/>
</dbReference>
<sequence>MIRCLLSEKKFCELVHRKIPMPRDRCAFNLPEKFGTSKDETSSVLVIVYYDQMNIPVVIFTKRSSKLRNHAGEISFPGGRIAACDNSLLDTAIRETYEEIGLLVSKENVLGCLTPTNTYTTKILIFPFVVIMTSKQDKFIPNEEVEEIIEIPLEKLIQSVELDNEHSSSNYQMYRFLVGGHLIWGATARILKNLLELIDNENKITSDDA</sequence>
<evidence type="ECO:0000256" key="6">
    <source>
        <dbReference type="ARBA" id="ARBA00023211"/>
    </source>
</evidence>
<dbReference type="PANTHER" id="PTHR12992:SF11">
    <property type="entry name" value="MITOCHONDRIAL COENZYME A DIPHOSPHATASE NUDT8"/>
    <property type="match status" value="1"/>
</dbReference>
<accession>A0A484IDF7</accession>
<dbReference type="Gene3D" id="3.90.79.10">
    <property type="entry name" value="Nucleoside Triphosphate Pyrophosphohydrolase"/>
    <property type="match status" value="1"/>
</dbReference>
<organism evidence="8 9">
    <name type="scientific">Candidatus Nitrosocosmicus franklandianus</name>
    <dbReference type="NCBI Taxonomy" id="1798806"/>
    <lineage>
        <taxon>Archaea</taxon>
        <taxon>Nitrososphaerota</taxon>
        <taxon>Nitrososphaeria</taxon>
        <taxon>Nitrososphaerales</taxon>
        <taxon>Nitrososphaeraceae</taxon>
        <taxon>Candidatus Nitrosocosmicus</taxon>
    </lineage>
</organism>
<dbReference type="InterPro" id="IPR015797">
    <property type="entry name" value="NUDIX_hydrolase-like_dom_sf"/>
</dbReference>
<comment type="cofactor">
    <cofactor evidence="2">
        <name>Mg(2+)</name>
        <dbReference type="ChEBI" id="CHEBI:18420"/>
    </cofactor>
</comment>
<evidence type="ECO:0000256" key="1">
    <source>
        <dbReference type="ARBA" id="ARBA00001936"/>
    </source>
</evidence>
<keyword evidence="5" id="KW-0460">Magnesium</keyword>
<dbReference type="AlphaFoldDB" id="A0A484IDF7"/>
<dbReference type="GO" id="GO:0010945">
    <property type="term" value="F:coenzyme A diphosphatase activity"/>
    <property type="evidence" value="ECO:0007669"/>
    <property type="project" value="InterPro"/>
</dbReference>
<keyword evidence="9" id="KW-1185">Reference proteome</keyword>
<dbReference type="EMBL" id="LR216287">
    <property type="protein sequence ID" value="VFJ15416.1"/>
    <property type="molecule type" value="Genomic_DNA"/>
</dbReference>
<dbReference type="Pfam" id="PF00293">
    <property type="entry name" value="NUDIX"/>
    <property type="match status" value="1"/>
</dbReference>
<dbReference type="InterPro" id="IPR000086">
    <property type="entry name" value="NUDIX_hydrolase_dom"/>
</dbReference>
<protein>
    <submittedName>
        <fullName evidence="8">Putative NUDIX hydrolase</fullName>
    </submittedName>
</protein>
<evidence type="ECO:0000256" key="2">
    <source>
        <dbReference type="ARBA" id="ARBA00001946"/>
    </source>
</evidence>
<reference evidence="8 9" key="1">
    <citation type="submission" date="2019-02" db="EMBL/GenBank/DDBJ databases">
        <authorList>
            <person name="Lehtovirta-Morley E L."/>
        </authorList>
    </citation>
    <scope>NUCLEOTIDE SEQUENCE [LARGE SCALE GENOMIC DNA]</scope>
    <source>
        <strain evidence="8">NFRAN1</strain>
    </source>
</reference>
<dbReference type="KEGG" id="nfn:NFRAN_3098"/>
<dbReference type="SUPFAM" id="SSF55811">
    <property type="entry name" value="Nudix"/>
    <property type="match status" value="1"/>
</dbReference>
<keyword evidence="3" id="KW-0479">Metal-binding</keyword>
<dbReference type="Proteomes" id="UP000294299">
    <property type="component" value="Chromosome NFRAN"/>
</dbReference>
<dbReference type="CDD" id="cd03426">
    <property type="entry name" value="NUDIX_CoAse_Nudt7"/>
    <property type="match status" value="1"/>
</dbReference>
<keyword evidence="6" id="KW-0464">Manganese</keyword>
<proteinExistence type="predicted"/>
<gene>
    <name evidence="8" type="ORF">NFRAN_3098</name>
</gene>
<evidence type="ECO:0000313" key="9">
    <source>
        <dbReference type="Proteomes" id="UP000294299"/>
    </source>
</evidence>
<dbReference type="PROSITE" id="PS51462">
    <property type="entry name" value="NUDIX"/>
    <property type="match status" value="1"/>
</dbReference>
<evidence type="ECO:0000256" key="3">
    <source>
        <dbReference type="ARBA" id="ARBA00022723"/>
    </source>
</evidence>
<keyword evidence="4 8" id="KW-0378">Hydrolase</keyword>
<dbReference type="GO" id="GO:0046872">
    <property type="term" value="F:metal ion binding"/>
    <property type="evidence" value="ECO:0007669"/>
    <property type="project" value="UniProtKB-KW"/>
</dbReference>
<evidence type="ECO:0000256" key="4">
    <source>
        <dbReference type="ARBA" id="ARBA00022801"/>
    </source>
</evidence>
<evidence type="ECO:0000313" key="8">
    <source>
        <dbReference type="EMBL" id="VFJ15416.1"/>
    </source>
</evidence>
<name>A0A484IDF7_9ARCH</name>